<dbReference type="Pfam" id="PF00512">
    <property type="entry name" value="HisKA"/>
    <property type="match status" value="1"/>
</dbReference>
<reference evidence="10 11" key="1">
    <citation type="submission" date="2019-12" db="EMBL/GenBank/DDBJ databases">
        <title>Novel species isolated from a subtropical stream in China.</title>
        <authorList>
            <person name="Lu H."/>
        </authorList>
    </citation>
    <scope>NUCLEOTIDE SEQUENCE [LARGE SCALE GENOMIC DNA]</scope>
    <source>
        <strain evidence="10 11">FT50W</strain>
    </source>
</reference>
<proteinExistence type="predicted"/>
<dbReference type="InterPro" id="IPR003661">
    <property type="entry name" value="HisK_dim/P_dom"/>
</dbReference>
<organism evidence="10 11">
    <name type="scientific">Duganella lactea</name>
    <dbReference type="NCBI Taxonomy" id="2692173"/>
    <lineage>
        <taxon>Bacteria</taxon>
        <taxon>Pseudomonadati</taxon>
        <taxon>Pseudomonadota</taxon>
        <taxon>Betaproteobacteria</taxon>
        <taxon>Burkholderiales</taxon>
        <taxon>Oxalobacteraceae</taxon>
        <taxon>Telluria group</taxon>
        <taxon>Duganella</taxon>
    </lineage>
</organism>
<evidence type="ECO:0000256" key="6">
    <source>
        <dbReference type="ARBA" id="ARBA00022777"/>
    </source>
</evidence>
<dbReference type="PANTHER" id="PTHR43304:SF1">
    <property type="entry name" value="PAC DOMAIN-CONTAINING PROTEIN"/>
    <property type="match status" value="1"/>
</dbReference>
<comment type="catalytic activity">
    <reaction evidence="1">
        <text>ATP + protein L-histidine = ADP + protein N-phospho-L-histidine.</text>
        <dbReference type="EC" id="2.7.13.3"/>
    </reaction>
</comment>
<feature type="domain" description="PAC" evidence="9">
    <location>
        <begin position="96"/>
        <end position="146"/>
    </location>
</feature>
<dbReference type="NCBIfam" id="TIGR00229">
    <property type="entry name" value="sensory_box"/>
    <property type="match status" value="2"/>
</dbReference>
<dbReference type="Proteomes" id="UP000474565">
    <property type="component" value="Unassembled WGS sequence"/>
</dbReference>
<name>A0A6L8MEL9_9BURK</name>
<evidence type="ECO:0000259" key="7">
    <source>
        <dbReference type="PROSITE" id="PS50109"/>
    </source>
</evidence>
<evidence type="ECO:0000313" key="11">
    <source>
        <dbReference type="Proteomes" id="UP000474565"/>
    </source>
</evidence>
<evidence type="ECO:0000259" key="9">
    <source>
        <dbReference type="PROSITE" id="PS50113"/>
    </source>
</evidence>
<dbReference type="PROSITE" id="PS50109">
    <property type="entry name" value="HIS_KIN"/>
    <property type="match status" value="1"/>
</dbReference>
<evidence type="ECO:0000313" key="10">
    <source>
        <dbReference type="EMBL" id="MYM80884.1"/>
    </source>
</evidence>
<accession>A0A6L8MEL9</accession>
<dbReference type="SUPFAM" id="SSF55874">
    <property type="entry name" value="ATPase domain of HSP90 chaperone/DNA topoisomerase II/histidine kinase"/>
    <property type="match status" value="1"/>
</dbReference>
<dbReference type="GO" id="GO:0006355">
    <property type="term" value="P:regulation of DNA-templated transcription"/>
    <property type="evidence" value="ECO:0007669"/>
    <property type="project" value="InterPro"/>
</dbReference>
<dbReference type="AlphaFoldDB" id="A0A6L8MEL9"/>
<evidence type="ECO:0000256" key="5">
    <source>
        <dbReference type="ARBA" id="ARBA00022679"/>
    </source>
</evidence>
<dbReference type="PRINTS" id="PR00344">
    <property type="entry name" value="BCTRLSENSOR"/>
</dbReference>
<dbReference type="SUPFAM" id="SSF47384">
    <property type="entry name" value="Homodimeric domain of signal transducing histidine kinase"/>
    <property type="match status" value="1"/>
</dbReference>
<comment type="subcellular location">
    <subcellularLocation>
        <location evidence="2">Cell inner membrane</location>
        <topology evidence="2">Multi-pass membrane protein</topology>
    </subcellularLocation>
</comment>
<dbReference type="InterPro" id="IPR000014">
    <property type="entry name" value="PAS"/>
</dbReference>
<keyword evidence="6" id="KW-0418">Kinase</keyword>
<feature type="domain" description="PAS" evidence="8">
    <location>
        <begin position="19"/>
        <end position="88"/>
    </location>
</feature>
<dbReference type="EMBL" id="WWCP01000002">
    <property type="protein sequence ID" value="MYM80884.1"/>
    <property type="molecule type" value="Genomic_DNA"/>
</dbReference>
<dbReference type="CDD" id="cd00130">
    <property type="entry name" value="PAS"/>
    <property type="match status" value="2"/>
</dbReference>
<dbReference type="SMART" id="SM00091">
    <property type="entry name" value="PAS"/>
    <property type="match status" value="2"/>
</dbReference>
<dbReference type="Gene3D" id="3.30.565.10">
    <property type="entry name" value="Histidine kinase-like ATPase, C-terminal domain"/>
    <property type="match status" value="1"/>
</dbReference>
<dbReference type="GO" id="GO:0005886">
    <property type="term" value="C:plasma membrane"/>
    <property type="evidence" value="ECO:0007669"/>
    <property type="project" value="UniProtKB-SubCell"/>
</dbReference>
<keyword evidence="4" id="KW-0597">Phosphoprotein</keyword>
<gene>
    <name evidence="10" type="ORF">GTP44_02765</name>
</gene>
<dbReference type="InterPro" id="IPR035965">
    <property type="entry name" value="PAS-like_dom_sf"/>
</dbReference>
<dbReference type="InterPro" id="IPR036890">
    <property type="entry name" value="HATPase_C_sf"/>
</dbReference>
<dbReference type="SMART" id="SM00388">
    <property type="entry name" value="HisKA"/>
    <property type="match status" value="1"/>
</dbReference>
<dbReference type="Pfam" id="PF02518">
    <property type="entry name" value="HATPase_c"/>
    <property type="match status" value="1"/>
</dbReference>
<keyword evidence="5" id="KW-0808">Transferase</keyword>
<dbReference type="CDD" id="cd00082">
    <property type="entry name" value="HisKA"/>
    <property type="match status" value="1"/>
</dbReference>
<dbReference type="RefSeq" id="WP_161018229.1">
    <property type="nucleotide sequence ID" value="NZ_WWCP01000002.1"/>
</dbReference>
<feature type="domain" description="PAC" evidence="9">
    <location>
        <begin position="215"/>
        <end position="267"/>
    </location>
</feature>
<dbReference type="SUPFAM" id="SSF55785">
    <property type="entry name" value="PYP-like sensor domain (PAS domain)"/>
    <property type="match status" value="2"/>
</dbReference>
<dbReference type="InterPro" id="IPR000700">
    <property type="entry name" value="PAS-assoc_C"/>
</dbReference>
<feature type="domain" description="Histidine kinase" evidence="7">
    <location>
        <begin position="278"/>
        <end position="490"/>
    </location>
</feature>
<dbReference type="EC" id="2.7.13.3" evidence="3"/>
<dbReference type="InterPro" id="IPR003594">
    <property type="entry name" value="HATPase_dom"/>
</dbReference>
<dbReference type="PROSITE" id="PS50113">
    <property type="entry name" value="PAC"/>
    <property type="match status" value="2"/>
</dbReference>
<dbReference type="GO" id="GO:0000155">
    <property type="term" value="F:phosphorelay sensor kinase activity"/>
    <property type="evidence" value="ECO:0007669"/>
    <property type="project" value="InterPro"/>
</dbReference>
<evidence type="ECO:0000256" key="1">
    <source>
        <dbReference type="ARBA" id="ARBA00000085"/>
    </source>
</evidence>
<dbReference type="InterPro" id="IPR036097">
    <property type="entry name" value="HisK_dim/P_sf"/>
</dbReference>
<feature type="domain" description="PAS" evidence="8">
    <location>
        <begin position="140"/>
        <end position="193"/>
    </location>
</feature>
<dbReference type="InterPro" id="IPR013767">
    <property type="entry name" value="PAS_fold"/>
</dbReference>
<comment type="caution">
    <text evidence="10">The sequence shown here is derived from an EMBL/GenBank/DDBJ whole genome shotgun (WGS) entry which is preliminary data.</text>
</comment>
<dbReference type="FunFam" id="3.30.565.10:FF:000006">
    <property type="entry name" value="Sensor histidine kinase WalK"/>
    <property type="match status" value="1"/>
</dbReference>
<sequence length="490" mass="54430">MSNSFAAPLSPEVHAVDSNSGLFRHLVECSPSALLLLNQQGEILLINAAAEVLFGYPRRQLLGAKVEILIPERLRAAHPALRQAFLSNPSARPMGVGRELNGRRSDGTEFPLEIGLTPIDAAEGQLVLASVIDISRIRQAEQRFRHIVESSPNAMLVIDQQRNITFINRKAEEVFGYDRQDLIGKPLEILLPERYRAQHPAMVAGFHRSPSTRPMGAERALFARRSDGVEIPVEIGLNPIEGLDGGATLACIIDISERKRVENDLRRSNADLEQFAYVASHDLQEPLRMVANFTELLSQRYQGQLDAKADKYLHFANDGAKRMQRLVADLLQYSRVGSQGKPKVRTAMQKVVEGVLHLLEAPLQHCDARVDVGVLPSLTVDEGQMRQLFQNLIGNAIKFRSETPLHLRIEAQPIDETSWQFSVSDNGIGLDTAFADKVFQMFQRLHELGRYEGSGIGLAIAKRIVERHGGRIWVDSALGAGATFHFTLRA</sequence>
<dbReference type="PANTHER" id="PTHR43304">
    <property type="entry name" value="PHYTOCHROME-LIKE PROTEIN CPH1"/>
    <property type="match status" value="1"/>
</dbReference>
<dbReference type="Gene3D" id="1.10.287.130">
    <property type="match status" value="1"/>
</dbReference>
<evidence type="ECO:0000259" key="8">
    <source>
        <dbReference type="PROSITE" id="PS50112"/>
    </source>
</evidence>
<evidence type="ECO:0000256" key="4">
    <source>
        <dbReference type="ARBA" id="ARBA00022553"/>
    </source>
</evidence>
<evidence type="ECO:0000256" key="3">
    <source>
        <dbReference type="ARBA" id="ARBA00012438"/>
    </source>
</evidence>
<protein>
    <recommendedName>
        <fullName evidence="3">histidine kinase</fullName>
        <ecNumber evidence="3">2.7.13.3</ecNumber>
    </recommendedName>
</protein>
<dbReference type="Pfam" id="PF00989">
    <property type="entry name" value="PAS"/>
    <property type="match status" value="2"/>
</dbReference>
<dbReference type="PROSITE" id="PS50112">
    <property type="entry name" value="PAS"/>
    <property type="match status" value="2"/>
</dbReference>
<dbReference type="InterPro" id="IPR004358">
    <property type="entry name" value="Sig_transdc_His_kin-like_C"/>
</dbReference>
<evidence type="ECO:0000256" key="2">
    <source>
        <dbReference type="ARBA" id="ARBA00004429"/>
    </source>
</evidence>
<dbReference type="InterPro" id="IPR005467">
    <property type="entry name" value="His_kinase_dom"/>
</dbReference>
<dbReference type="InterPro" id="IPR052162">
    <property type="entry name" value="Sensor_kinase/Photoreceptor"/>
</dbReference>
<dbReference type="Gene3D" id="3.30.450.20">
    <property type="entry name" value="PAS domain"/>
    <property type="match status" value="2"/>
</dbReference>
<dbReference type="SMART" id="SM00387">
    <property type="entry name" value="HATPase_c"/>
    <property type="match status" value="1"/>
</dbReference>